<name>A0A2C5XEG4_9PEZI</name>
<dbReference type="Proteomes" id="UP000222788">
    <property type="component" value="Unassembled WGS sequence"/>
</dbReference>
<evidence type="ECO:0000256" key="1">
    <source>
        <dbReference type="SAM" id="SignalP"/>
    </source>
</evidence>
<feature type="signal peptide" evidence="1">
    <location>
        <begin position="1"/>
        <end position="17"/>
    </location>
</feature>
<comment type="caution">
    <text evidence="2">The sequence shown here is derived from an EMBL/GenBank/DDBJ whole genome shotgun (WGS) entry which is preliminary data.</text>
</comment>
<evidence type="ECO:0000313" key="3">
    <source>
        <dbReference type="Proteomes" id="UP000222788"/>
    </source>
</evidence>
<gene>
    <name evidence="2" type="ORF">CFIMG_001645RA</name>
</gene>
<protein>
    <submittedName>
        <fullName evidence="2">Uncharacterized protein</fullName>
    </submittedName>
</protein>
<keyword evidence="1" id="KW-0732">Signal</keyword>
<proteinExistence type="predicted"/>
<reference evidence="2 3" key="1">
    <citation type="journal article" date="2013" name="Fungal Biol.">
        <title>Analysis of microsatellite markers in the genome of the plant pathogen Ceratocystis fimbriata.</title>
        <authorList>
            <person name="Simpson M.C."/>
            <person name="Wilken P.M."/>
            <person name="Coetzee M.P."/>
            <person name="Wingfield M.J."/>
            <person name="Wingfield B.D."/>
        </authorList>
    </citation>
    <scope>NUCLEOTIDE SEQUENCE [LARGE SCALE GENOMIC DNA]</scope>
    <source>
        <strain evidence="2 3">CBS 114723</strain>
    </source>
</reference>
<dbReference type="AlphaFoldDB" id="A0A2C5XEG4"/>
<reference evidence="2 3" key="2">
    <citation type="journal article" date="2013" name="IMA Fungus">
        <title>IMA Genome-F 1: Ceratocystis fimbriata: Draft nuclear genome sequence for the plant pathogen, Ceratocystis fimbriata.</title>
        <authorList>
            <person name="Wilken P.M."/>
            <person name="Steenkamp E.T."/>
            <person name="Wingfield M.J."/>
            <person name="de Beer Z.W."/>
            <person name="Wingfield B.D."/>
        </authorList>
    </citation>
    <scope>NUCLEOTIDE SEQUENCE [LARGE SCALE GENOMIC DNA]</scope>
    <source>
        <strain evidence="2 3">CBS 114723</strain>
    </source>
</reference>
<accession>A0A2C5XEG4</accession>
<sequence length="44" mass="4574">MVLLGMLLSKTLVCIMAHSGALHIVSTITIPSSGTLEIIAPPWG</sequence>
<feature type="chain" id="PRO_5012586875" evidence="1">
    <location>
        <begin position="18"/>
        <end position="44"/>
    </location>
</feature>
<organism evidence="2 3">
    <name type="scientific">Ceratocystis fimbriata CBS 114723</name>
    <dbReference type="NCBI Taxonomy" id="1035309"/>
    <lineage>
        <taxon>Eukaryota</taxon>
        <taxon>Fungi</taxon>
        <taxon>Dikarya</taxon>
        <taxon>Ascomycota</taxon>
        <taxon>Pezizomycotina</taxon>
        <taxon>Sordariomycetes</taxon>
        <taxon>Hypocreomycetidae</taxon>
        <taxon>Microascales</taxon>
        <taxon>Ceratocystidaceae</taxon>
        <taxon>Ceratocystis</taxon>
    </lineage>
</organism>
<keyword evidence="3" id="KW-1185">Reference proteome</keyword>
<evidence type="ECO:0000313" key="2">
    <source>
        <dbReference type="EMBL" id="PHH54930.1"/>
    </source>
</evidence>
<dbReference type="EMBL" id="APWK03000017">
    <property type="protein sequence ID" value="PHH54930.1"/>
    <property type="molecule type" value="Genomic_DNA"/>
</dbReference>